<evidence type="ECO:0000256" key="2">
    <source>
        <dbReference type="ARBA" id="ARBA00006613"/>
    </source>
</evidence>
<dbReference type="InterPro" id="IPR012295">
    <property type="entry name" value="TBP_dom_sf"/>
</dbReference>
<dbReference type="GO" id="GO:0006886">
    <property type="term" value="P:intracellular protein transport"/>
    <property type="evidence" value="ECO:0007669"/>
    <property type="project" value="InterPro"/>
</dbReference>
<dbReference type="VEuPathDB" id="TriTrypDB:Lsey_0004_0730"/>
<accession>A0A0N1IC81</accession>
<reference evidence="8 9" key="1">
    <citation type="journal article" date="2015" name="PLoS Pathog.">
        <title>Leptomonas seymouri: Adaptations to the Dixenous Life Cycle Analyzed by Genome Sequencing, Transcriptome Profiling and Co-infection with Leishmania donovani.</title>
        <authorList>
            <person name="Kraeva N."/>
            <person name="Butenko A."/>
            <person name="Hlavacova J."/>
            <person name="Kostygov A."/>
            <person name="Myskova J."/>
            <person name="Grybchuk D."/>
            <person name="Lestinova T."/>
            <person name="Votypka J."/>
            <person name="Volf P."/>
            <person name="Opperdoes F."/>
            <person name="Flegontov P."/>
            <person name="Lukes J."/>
            <person name="Yurchenko V."/>
        </authorList>
    </citation>
    <scope>NUCLEOTIDE SEQUENCE [LARGE SCALE GENOMIC DNA]</scope>
    <source>
        <strain evidence="8 9">ATCC 30220</strain>
    </source>
</reference>
<protein>
    <submittedName>
        <fullName evidence="8">Putative beta-adaptin</fullName>
    </submittedName>
</protein>
<dbReference type="GO" id="GO:0016192">
    <property type="term" value="P:vesicle-mediated transport"/>
    <property type="evidence" value="ECO:0007669"/>
    <property type="project" value="InterPro"/>
</dbReference>
<gene>
    <name evidence="8" type="ORF">ABL78_0345</name>
</gene>
<evidence type="ECO:0000256" key="4">
    <source>
        <dbReference type="ARBA" id="ARBA00022927"/>
    </source>
</evidence>
<dbReference type="EMBL" id="LJSK01000004">
    <property type="protein sequence ID" value="KPI90585.1"/>
    <property type="molecule type" value="Genomic_DNA"/>
</dbReference>
<comment type="caution">
    <text evidence="8">The sequence shown here is derived from an EMBL/GenBank/DDBJ whole genome shotgun (WGS) entry which is preliminary data.</text>
</comment>
<dbReference type="Gene3D" id="3.30.310.10">
    <property type="entry name" value="TATA-Binding Protein"/>
    <property type="match status" value="1"/>
</dbReference>
<dbReference type="SMART" id="SM01020">
    <property type="entry name" value="B2-adapt-app_C"/>
    <property type="match status" value="1"/>
</dbReference>
<dbReference type="InterPro" id="IPR002553">
    <property type="entry name" value="Clathrin/coatomer_adapt-like_N"/>
</dbReference>
<keyword evidence="3" id="KW-0813">Transport</keyword>
<sequence>MSQSPAPRKGGEIDEIRACLREPPKPGDALAKRAALRKVVALMTSGIDTSALFPDVIMSCFTTDLVCKKLIYLYLTTQSKGNEELAVLAINALVKECNDQDPVVRGVALRSLAAMHVPSLLEYLAPLVDKGLSDSSTYVRKTAVCCLLQQYHRSVEDFYELQYFAHALRMLSDPDVQVSSNALDVLLEITRLESAKEELATELHPPFTVNKSLLYQLLNRLRVLNVWQQIQVINLCLQYTPGTEEEMFEIMNLLDERLESNNTGVVIACSRVFLHLTQNAPAVQRKVFQRLREPLLLIATSSIAEPAYAALCHIKVLVKRDPQLFEEDFRSFFCTVNEPSSNKCVKMDILASSVTAASVKAVLEELVAYSEDRNEFVARTAIATMGRVTLKLPDALSSVLVYFTDFITLGLEDLRGATLSVLTDVLRQHVQLDKVRPLLQTVVQSYKDTPFTDDESRLAFLWLLGEYGEYIAEAPYIIEIFGDTVLNEPAPVRLQLLTSAATLFFKRPPEMQKCLGRIFHALLNDFTNADVLDQALLYFRLMRTDVAAAARVICAPKAPIRTFAEDMDANLLDRLMAEFDTLSIVYCVPQEKFIVQENASAEGEDEDEEEGSEGEQSAMQNSNDVDVNGVNARVSPDRDAPAANVDQLFSCSSDARVAPLRLSADAELDAAVFQQQWGRLGVTATFSVTLQTRGISCVDAVEAALEDHNIFVLASGTQNGEHKLFLYAEATVPTHSWIFVEAFVALTGFVRVTLKLDAPSPSSIAEAFEGLFRSALGTTE</sequence>
<evidence type="ECO:0000256" key="6">
    <source>
        <dbReference type="SAM" id="MobiDB-lite"/>
    </source>
</evidence>
<name>A0A0N1IC81_LEPSE</name>
<evidence type="ECO:0000256" key="1">
    <source>
        <dbReference type="ARBA" id="ARBA00004308"/>
    </source>
</evidence>
<feature type="region of interest" description="Disordered" evidence="6">
    <location>
        <begin position="598"/>
        <end position="626"/>
    </location>
</feature>
<evidence type="ECO:0000259" key="7">
    <source>
        <dbReference type="SMART" id="SM01020"/>
    </source>
</evidence>
<dbReference type="Pfam" id="PF09066">
    <property type="entry name" value="B2-adapt-app_C"/>
    <property type="match status" value="1"/>
</dbReference>
<dbReference type="SUPFAM" id="SSF48371">
    <property type="entry name" value="ARM repeat"/>
    <property type="match status" value="1"/>
</dbReference>
<dbReference type="Pfam" id="PF01602">
    <property type="entry name" value="Adaptin_N"/>
    <property type="match status" value="1"/>
</dbReference>
<dbReference type="InterPro" id="IPR011989">
    <property type="entry name" value="ARM-like"/>
</dbReference>
<dbReference type="PANTHER" id="PTHR11134">
    <property type="entry name" value="ADAPTOR COMPLEX SUBUNIT BETA FAMILY MEMBER"/>
    <property type="match status" value="1"/>
</dbReference>
<keyword evidence="5" id="KW-0472">Membrane</keyword>
<dbReference type="Gene3D" id="1.25.10.10">
    <property type="entry name" value="Leucine-rich Repeat Variant"/>
    <property type="match status" value="1"/>
</dbReference>
<dbReference type="OMA" id="ANCMHAL"/>
<dbReference type="AlphaFoldDB" id="A0A0N1IC81"/>
<organism evidence="8 9">
    <name type="scientific">Leptomonas seymouri</name>
    <dbReference type="NCBI Taxonomy" id="5684"/>
    <lineage>
        <taxon>Eukaryota</taxon>
        <taxon>Discoba</taxon>
        <taxon>Euglenozoa</taxon>
        <taxon>Kinetoplastea</taxon>
        <taxon>Metakinetoplastina</taxon>
        <taxon>Trypanosomatida</taxon>
        <taxon>Trypanosomatidae</taxon>
        <taxon>Leishmaniinae</taxon>
        <taxon>Leptomonas</taxon>
    </lineage>
</organism>
<evidence type="ECO:0000313" key="9">
    <source>
        <dbReference type="Proteomes" id="UP000038009"/>
    </source>
</evidence>
<dbReference type="InterPro" id="IPR015151">
    <property type="entry name" value="B-adaptin_app_sub_C"/>
</dbReference>
<dbReference type="InterPro" id="IPR016024">
    <property type="entry name" value="ARM-type_fold"/>
</dbReference>
<evidence type="ECO:0000256" key="3">
    <source>
        <dbReference type="ARBA" id="ARBA00022448"/>
    </source>
</evidence>
<evidence type="ECO:0000256" key="5">
    <source>
        <dbReference type="ARBA" id="ARBA00023136"/>
    </source>
</evidence>
<feature type="compositionally biased region" description="Acidic residues" evidence="6">
    <location>
        <begin position="602"/>
        <end position="613"/>
    </location>
</feature>
<dbReference type="Proteomes" id="UP000038009">
    <property type="component" value="Unassembled WGS sequence"/>
</dbReference>
<comment type="subcellular location">
    <subcellularLocation>
        <location evidence="1">Endomembrane system</location>
    </subcellularLocation>
</comment>
<comment type="similarity">
    <text evidence="2">Belongs to the adaptor complexes large subunit family.</text>
</comment>
<dbReference type="GO" id="GO:0030131">
    <property type="term" value="C:clathrin adaptor complex"/>
    <property type="evidence" value="ECO:0007669"/>
    <property type="project" value="InterPro"/>
</dbReference>
<keyword evidence="9" id="KW-1185">Reference proteome</keyword>
<evidence type="ECO:0000313" key="8">
    <source>
        <dbReference type="EMBL" id="KPI90585.1"/>
    </source>
</evidence>
<feature type="domain" description="Beta-adaptin appendage C-terminal subdomain" evidence="7">
    <location>
        <begin position="662"/>
        <end position="777"/>
    </location>
</feature>
<keyword evidence="4" id="KW-0653">Protein transport</keyword>
<dbReference type="OrthoDB" id="10254310at2759"/>
<proteinExistence type="inferred from homology"/>
<dbReference type="GO" id="GO:0012505">
    <property type="term" value="C:endomembrane system"/>
    <property type="evidence" value="ECO:0007669"/>
    <property type="project" value="UniProtKB-SubCell"/>
</dbReference>
<dbReference type="InterPro" id="IPR026739">
    <property type="entry name" value="AP_beta"/>
</dbReference>